<comment type="caution">
    <text evidence="1">The sequence shown here is derived from an EMBL/GenBank/DDBJ whole genome shotgun (WGS) entry which is preliminary data.</text>
</comment>
<reference evidence="1" key="1">
    <citation type="submission" date="2020-06" db="EMBL/GenBank/DDBJ databases">
        <title>Draft genome sequences of strains closely related to Aspergillus parafelis and Aspergillus hiratsukae.</title>
        <authorList>
            <person name="Dos Santos R.A.C."/>
            <person name="Rivero-Menendez O."/>
            <person name="Steenwyk J.L."/>
            <person name="Mead M.E."/>
            <person name="Goldman G.H."/>
            <person name="Alastruey-Izquierdo A."/>
            <person name="Rokas A."/>
        </authorList>
    </citation>
    <scope>NUCLEOTIDE SEQUENCE</scope>
    <source>
        <strain evidence="1">CNM-CM7691</strain>
    </source>
</reference>
<proteinExistence type="predicted"/>
<sequence>MQYMKASVDVMTVWVLAGRESKSNDQDQGRKIDLKNVYEPLFEKPQVARVHAPGDLDAAWTILEKLKLSLADDDPEAKADLLDDQICFRLLTGKLDEAYRCLEEYHALFGQLPTRHEIIYAVLNGMGWDQVYFPSRENYGHHRDDERSESMARSMGQIRLIGNKQLAPHKPNAVGFPGQSLDSEMHHPLAPSVAAIADCRHPDEVVTKISPFLAELQRESAEKNTNPVSHYVDRLLLRLHYAMNSSASEYVSQTLFARNEANGDKVGMANYYRAQLGKVSISGQHVAMFEIKKFVSALFMNYDIDLVEPRAKFNKYYWVAIPESVQATFRKHDKFNK</sequence>
<keyword evidence="2" id="KW-1185">Reference proteome</keyword>
<evidence type="ECO:0000313" key="1">
    <source>
        <dbReference type="EMBL" id="KAF7177874.1"/>
    </source>
</evidence>
<gene>
    <name evidence="1" type="ORF">CNMCM7691_006350</name>
</gene>
<accession>A0A8H6QSC3</accession>
<evidence type="ECO:0000313" key="2">
    <source>
        <dbReference type="Proteomes" id="UP000641853"/>
    </source>
</evidence>
<dbReference type="EMBL" id="JACBAG010001890">
    <property type="protein sequence ID" value="KAF7177874.1"/>
    <property type="molecule type" value="Genomic_DNA"/>
</dbReference>
<dbReference type="Proteomes" id="UP000641853">
    <property type="component" value="Unassembled WGS sequence"/>
</dbReference>
<organism evidence="1 2">
    <name type="scientific">Aspergillus felis</name>
    <dbReference type="NCBI Taxonomy" id="1287682"/>
    <lineage>
        <taxon>Eukaryota</taxon>
        <taxon>Fungi</taxon>
        <taxon>Dikarya</taxon>
        <taxon>Ascomycota</taxon>
        <taxon>Pezizomycotina</taxon>
        <taxon>Eurotiomycetes</taxon>
        <taxon>Eurotiomycetidae</taxon>
        <taxon>Eurotiales</taxon>
        <taxon>Aspergillaceae</taxon>
        <taxon>Aspergillus</taxon>
        <taxon>Aspergillus subgen. Fumigati</taxon>
    </lineage>
</organism>
<protein>
    <submittedName>
        <fullName evidence="1">Uncharacterized protein</fullName>
    </submittedName>
</protein>
<dbReference type="AlphaFoldDB" id="A0A8H6QSC3"/>
<name>A0A8H6QSC3_9EURO</name>